<dbReference type="InterPro" id="IPR041588">
    <property type="entry name" value="Integrase_H2C2"/>
</dbReference>
<accession>W2SJJ4</accession>
<dbReference type="CTD" id="25355134"/>
<dbReference type="Proteomes" id="UP000053676">
    <property type="component" value="Unassembled WGS sequence"/>
</dbReference>
<organism evidence="2 3">
    <name type="scientific">Necator americanus</name>
    <name type="common">Human hookworm</name>
    <dbReference type="NCBI Taxonomy" id="51031"/>
    <lineage>
        <taxon>Eukaryota</taxon>
        <taxon>Metazoa</taxon>
        <taxon>Ecdysozoa</taxon>
        <taxon>Nematoda</taxon>
        <taxon>Chromadorea</taxon>
        <taxon>Rhabditida</taxon>
        <taxon>Rhabditina</taxon>
        <taxon>Rhabditomorpha</taxon>
        <taxon>Strongyloidea</taxon>
        <taxon>Ancylostomatidae</taxon>
        <taxon>Bunostominae</taxon>
        <taxon>Necator</taxon>
    </lineage>
</organism>
<dbReference type="Pfam" id="PF17921">
    <property type="entry name" value="Integrase_H2C2"/>
    <property type="match status" value="1"/>
</dbReference>
<dbReference type="AlphaFoldDB" id="W2SJJ4"/>
<reference evidence="3" key="1">
    <citation type="journal article" date="2014" name="Nat. Genet.">
        <title>Genome of the human hookworm Necator americanus.</title>
        <authorList>
            <person name="Tang Y.T."/>
            <person name="Gao X."/>
            <person name="Rosa B.A."/>
            <person name="Abubucker S."/>
            <person name="Hallsworth-Pepin K."/>
            <person name="Martin J."/>
            <person name="Tyagi R."/>
            <person name="Heizer E."/>
            <person name="Zhang X."/>
            <person name="Bhonagiri-Palsikar V."/>
            <person name="Minx P."/>
            <person name="Warren W.C."/>
            <person name="Wang Q."/>
            <person name="Zhan B."/>
            <person name="Hotez P.J."/>
            <person name="Sternberg P.W."/>
            <person name="Dougall A."/>
            <person name="Gaze S.T."/>
            <person name="Mulvenna J."/>
            <person name="Sotillo J."/>
            <person name="Ranganathan S."/>
            <person name="Rabelo E.M."/>
            <person name="Wilson R.K."/>
            <person name="Felgner P.L."/>
            <person name="Bethony J."/>
            <person name="Hawdon J.M."/>
            <person name="Gasser R.B."/>
            <person name="Loukas A."/>
            <person name="Mitreva M."/>
        </authorList>
    </citation>
    <scope>NUCLEOTIDE SEQUENCE [LARGE SCALE GENOMIC DNA]</scope>
</reference>
<dbReference type="EMBL" id="KI669053">
    <property type="protein sequence ID" value="ETN69750.1"/>
    <property type="molecule type" value="Genomic_DNA"/>
</dbReference>
<dbReference type="GeneID" id="25355134"/>
<evidence type="ECO:0000313" key="3">
    <source>
        <dbReference type="Proteomes" id="UP000053676"/>
    </source>
</evidence>
<protein>
    <recommendedName>
        <fullName evidence="1">Integrase zinc-binding domain-containing protein</fullName>
    </recommendedName>
</protein>
<name>W2SJJ4_NECAM</name>
<sequence>MAWTWKTLSRLVITDCHRERHVRIRYTMYRVRERYWIPKLRAEEVDTFGSGTRSFSSSNPKDVTPIFCKERCTTDHYERQCYHVCVRRCRSTRVLRNSRERPECGWGNKLPNFKFDGSTIFLIQHGKEVYMSA</sequence>
<dbReference type="KEGG" id="nai:NECAME_15107"/>
<proteinExistence type="predicted"/>
<evidence type="ECO:0000313" key="2">
    <source>
        <dbReference type="EMBL" id="ETN69750.1"/>
    </source>
</evidence>
<gene>
    <name evidence="2" type="ORF">NECAME_15107</name>
</gene>
<feature type="domain" description="Integrase zinc-binding" evidence="1">
    <location>
        <begin position="7"/>
        <end position="42"/>
    </location>
</feature>
<evidence type="ECO:0000259" key="1">
    <source>
        <dbReference type="Pfam" id="PF17921"/>
    </source>
</evidence>
<keyword evidence="3" id="KW-1185">Reference proteome</keyword>